<organism evidence="1 2">
    <name type="scientific">Mytilus coruscus</name>
    <name type="common">Sea mussel</name>
    <dbReference type="NCBI Taxonomy" id="42192"/>
    <lineage>
        <taxon>Eukaryota</taxon>
        <taxon>Metazoa</taxon>
        <taxon>Spiralia</taxon>
        <taxon>Lophotrochozoa</taxon>
        <taxon>Mollusca</taxon>
        <taxon>Bivalvia</taxon>
        <taxon>Autobranchia</taxon>
        <taxon>Pteriomorphia</taxon>
        <taxon>Mytilida</taxon>
        <taxon>Mytiloidea</taxon>
        <taxon>Mytilidae</taxon>
        <taxon>Mytilinae</taxon>
        <taxon>Mytilus</taxon>
    </lineage>
</organism>
<reference evidence="1 2" key="1">
    <citation type="submission" date="2020-06" db="EMBL/GenBank/DDBJ databases">
        <authorList>
            <person name="Li R."/>
            <person name="Bekaert M."/>
        </authorList>
    </citation>
    <scope>NUCLEOTIDE SEQUENCE [LARGE SCALE GENOMIC DNA]</scope>
    <source>
        <strain evidence="2">wild</strain>
    </source>
</reference>
<accession>A0A6J8CH29</accession>
<dbReference type="EMBL" id="CACVKT020005281">
    <property type="protein sequence ID" value="CAC5394367.1"/>
    <property type="molecule type" value="Genomic_DNA"/>
</dbReference>
<protein>
    <submittedName>
        <fullName evidence="1">Uncharacterized protein</fullName>
    </submittedName>
</protein>
<dbReference type="OrthoDB" id="6075218at2759"/>
<dbReference type="AlphaFoldDB" id="A0A6J8CH29"/>
<name>A0A6J8CH29_MYTCO</name>
<evidence type="ECO:0000313" key="2">
    <source>
        <dbReference type="Proteomes" id="UP000507470"/>
    </source>
</evidence>
<proteinExistence type="predicted"/>
<dbReference type="Proteomes" id="UP000507470">
    <property type="component" value="Unassembled WGS sequence"/>
</dbReference>
<evidence type="ECO:0000313" key="1">
    <source>
        <dbReference type="EMBL" id="CAC5394367.1"/>
    </source>
</evidence>
<keyword evidence="2" id="KW-1185">Reference proteome</keyword>
<gene>
    <name evidence="1" type="ORF">MCOR_29122</name>
</gene>
<sequence>MKHKNRVLNISPELKFRKIRRVCENQMEHNLHSIDKKCNIQKDKLDNSIKSVKKQLENLEFENNRIGVALPRITSSSMYGRLSVTPESRQSIRRSVSCVYGVLRDRQCPHFPCTAPDSYHTIGFRLEPEDTTWVSWKKKKKELSDVVRLSMENSTLLNSGTSRLRAERREEILKQEMKRRRIEQLKQKPPLWETNYGKPTPIRRIKYPVRLLPLDESL</sequence>